<feature type="transmembrane region" description="Helical" evidence="1">
    <location>
        <begin position="120"/>
        <end position="142"/>
    </location>
</feature>
<dbReference type="Pfam" id="PF05145">
    <property type="entry name" value="AbrB"/>
    <property type="match status" value="1"/>
</dbReference>
<feature type="transmembrane region" description="Helical" evidence="1">
    <location>
        <begin position="24"/>
        <end position="46"/>
    </location>
</feature>
<feature type="transmembrane region" description="Helical" evidence="1">
    <location>
        <begin position="172"/>
        <end position="193"/>
    </location>
</feature>
<reference evidence="2 3" key="1">
    <citation type="submission" date="2018-12" db="EMBL/GenBank/DDBJ databases">
        <authorList>
            <person name="Criscuolo A."/>
        </authorList>
    </citation>
    <scope>NUCLEOTIDE SEQUENCE [LARGE SCALE GENOMIC DNA]</scope>
    <source>
        <strain evidence="2">ACIP1116241</strain>
    </source>
</reference>
<keyword evidence="2" id="KW-0560">Oxidoreductase</keyword>
<dbReference type="GO" id="GO:0010468">
    <property type="term" value="P:regulation of gene expression"/>
    <property type="evidence" value="ECO:0007669"/>
    <property type="project" value="InterPro"/>
</dbReference>
<keyword evidence="3" id="KW-1185">Reference proteome</keyword>
<evidence type="ECO:0000313" key="3">
    <source>
        <dbReference type="Proteomes" id="UP000270743"/>
    </source>
</evidence>
<feature type="transmembrane region" description="Helical" evidence="1">
    <location>
        <begin position="200"/>
        <end position="229"/>
    </location>
</feature>
<dbReference type="OrthoDB" id="7157734at2"/>
<dbReference type="PANTHER" id="PTHR38457">
    <property type="entry name" value="REGULATOR ABRB-RELATED"/>
    <property type="match status" value="1"/>
</dbReference>
<keyword evidence="1" id="KW-0812">Transmembrane</keyword>
<gene>
    <name evidence="2" type="ORF">PARHAE_03433</name>
</gene>
<accession>A0A447IRT6</accession>
<feature type="transmembrane region" description="Helical" evidence="1">
    <location>
        <begin position="149"/>
        <end position="166"/>
    </location>
</feature>
<feature type="transmembrane region" description="Helical" evidence="1">
    <location>
        <begin position="91"/>
        <end position="114"/>
    </location>
</feature>
<protein>
    <submittedName>
        <fullName evidence="2">Ammonia monooxygenase</fullName>
    </submittedName>
</protein>
<feature type="transmembrane region" description="Helical" evidence="1">
    <location>
        <begin position="249"/>
        <end position="281"/>
    </location>
</feature>
<dbReference type="GO" id="GO:0016020">
    <property type="term" value="C:membrane"/>
    <property type="evidence" value="ECO:0007669"/>
    <property type="project" value="InterPro"/>
</dbReference>
<dbReference type="Proteomes" id="UP000270743">
    <property type="component" value="Unassembled WGS sequence"/>
</dbReference>
<keyword evidence="1" id="KW-0472">Membrane</keyword>
<keyword evidence="2" id="KW-0503">Monooxygenase</keyword>
<name>A0A447IRT6_9RHOB</name>
<evidence type="ECO:0000256" key="1">
    <source>
        <dbReference type="SAM" id="Phobius"/>
    </source>
</evidence>
<dbReference type="PANTHER" id="PTHR38457:SF1">
    <property type="entry name" value="REGULATOR ABRB-RELATED"/>
    <property type="match status" value="1"/>
</dbReference>
<dbReference type="EMBL" id="UZWE01000055">
    <property type="protein sequence ID" value="VDS10219.1"/>
    <property type="molecule type" value="Genomic_DNA"/>
</dbReference>
<dbReference type="AlphaFoldDB" id="A0A447IRT6"/>
<organism evidence="2 3">
    <name type="scientific">Paracoccus haematequi</name>
    <dbReference type="NCBI Taxonomy" id="2491866"/>
    <lineage>
        <taxon>Bacteria</taxon>
        <taxon>Pseudomonadati</taxon>
        <taxon>Pseudomonadota</taxon>
        <taxon>Alphaproteobacteria</taxon>
        <taxon>Rhodobacterales</taxon>
        <taxon>Paracoccaceae</taxon>
        <taxon>Paracoccus</taxon>
    </lineage>
</organism>
<dbReference type="GO" id="GO:0004497">
    <property type="term" value="F:monooxygenase activity"/>
    <property type="evidence" value="ECO:0007669"/>
    <property type="project" value="UniProtKB-KW"/>
</dbReference>
<proteinExistence type="predicted"/>
<keyword evidence="1" id="KW-1133">Transmembrane helix</keyword>
<sequence length="294" mass="30328">MSAVIGTMLGAQFGPETLSLVGQWWPALVGLAAYLMIAGILCNFYLRRVVRLDGTTAFFSAMPGGLIDMVLLGAERGGDERTIALMHSSRIFLVVLGLPPLMTLITGASAATQAAEWRPLAAMTAADAAWFVATLGAGIMLGRLARLPAPYLIGPMCVSMVLHWSALSSFTVPSLVIVVAQIVLGTTIGCRFVGVAPARILVILATSAGATLILLATAVCFAIGLHPFIGMPAEGVLLAFSPGGLAEMSLIALALNLEVAFVVVCHATRIIMVVAAAGAIVRRAERSGSVSGGS</sequence>
<dbReference type="RefSeq" id="WP_126155816.1">
    <property type="nucleotide sequence ID" value="NZ_UZWE01000055.1"/>
</dbReference>
<dbReference type="InterPro" id="IPR007820">
    <property type="entry name" value="AbrB_fam"/>
</dbReference>
<evidence type="ECO:0000313" key="2">
    <source>
        <dbReference type="EMBL" id="VDS10219.1"/>
    </source>
</evidence>